<feature type="domain" description="Cyclic nucleotide-binding" evidence="1">
    <location>
        <begin position="237"/>
        <end position="310"/>
    </location>
</feature>
<gene>
    <name evidence="2" type="ORF">ISU07_06870</name>
</gene>
<dbReference type="EMBL" id="JADKPN010000002">
    <property type="protein sequence ID" value="MBF4762844.1"/>
    <property type="molecule type" value="Genomic_DNA"/>
</dbReference>
<dbReference type="Gene3D" id="2.60.120.10">
    <property type="entry name" value="Jelly Rolls"/>
    <property type="match status" value="1"/>
</dbReference>
<comment type="caution">
    <text evidence="2">The sequence shown here is derived from an EMBL/GenBank/DDBJ whole genome shotgun (WGS) entry which is preliminary data.</text>
</comment>
<dbReference type="InterPro" id="IPR018490">
    <property type="entry name" value="cNMP-bd_dom_sf"/>
</dbReference>
<evidence type="ECO:0000313" key="2">
    <source>
        <dbReference type="EMBL" id="MBF4762844.1"/>
    </source>
</evidence>
<dbReference type="SUPFAM" id="SSF51206">
    <property type="entry name" value="cAMP-binding domain-like"/>
    <property type="match status" value="1"/>
</dbReference>
<keyword evidence="3" id="KW-1185">Reference proteome</keyword>
<reference evidence="2" key="1">
    <citation type="submission" date="2020-11" db="EMBL/GenBank/DDBJ databases">
        <title>Nocardioides sp. nov., isolated from Soil of Cynanchum wilfordii Hemsley rhizosphere.</title>
        <authorList>
            <person name="Lee J.-S."/>
            <person name="Suh M.K."/>
            <person name="Kim J.-S."/>
        </authorList>
    </citation>
    <scope>NUCLEOTIDE SEQUENCE</scope>
    <source>
        <strain evidence="2">KCTC 19275</strain>
    </source>
</reference>
<dbReference type="Pfam" id="PF00027">
    <property type="entry name" value="cNMP_binding"/>
    <property type="match status" value="1"/>
</dbReference>
<dbReference type="Proteomes" id="UP000640489">
    <property type="component" value="Unassembled WGS sequence"/>
</dbReference>
<sequence length="333" mass="35997">MRIEKSVTAVTWIPSEAIEGMPKLPFELGVTHYDAPPPDRFADGDLEAWREANRFREANRLRAWIEVDGGRIVATGYSGGALIGATRVTIGPKTVAFPGVTYPLIQQEPEIGPGWVRFAQTAGGRMGLPAPRRVRGKPFFQVASASAWTTLQLTIYSDGRSEHRLTGASPFPRHWIYDDDGVLVEKSGAIDFERWWRESHAANSPWGGEDSPAVIAAAESELERELSGLLIHGSQGIRRRDLAAGEALVQQHETGDELFLVLDGMLDVEVDGEVVAEVGPGAVLGVHAALEGGRRTATLRAATRCRVVVVAQHDLDPAALAAIASGQRREATS</sequence>
<dbReference type="InterPro" id="IPR000595">
    <property type="entry name" value="cNMP-bd_dom"/>
</dbReference>
<dbReference type="InterPro" id="IPR014710">
    <property type="entry name" value="RmlC-like_jellyroll"/>
</dbReference>
<protein>
    <submittedName>
        <fullName evidence="2">Cyclic nucleotide-binding domain-containing protein</fullName>
    </submittedName>
</protein>
<evidence type="ECO:0000313" key="3">
    <source>
        <dbReference type="Proteomes" id="UP000640489"/>
    </source>
</evidence>
<dbReference type="SMART" id="SM00100">
    <property type="entry name" value="cNMP"/>
    <property type="match status" value="1"/>
</dbReference>
<accession>A0A930V8G4</accession>
<organism evidence="2 3">
    <name type="scientific">Nocardioides islandensis</name>
    <dbReference type="NCBI Taxonomy" id="433663"/>
    <lineage>
        <taxon>Bacteria</taxon>
        <taxon>Bacillati</taxon>
        <taxon>Actinomycetota</taxon>
        <taxon>Actinomycetes</taxon>
        <taxon>Propionibacteriales</taxon>
        <taxon>Nocardioidaceae</taxon>
        <taxon>Nocardioides</taxon>
    </lineage>
</organism>
<proteinExistence type="predicted"/>
<dbReference type="AlphaFoldDB" id="A0A930V8G4"/>
<dbReference type="PROSITE" id="PS50042">
    <property type="entry name" value="CNMP_BINDING_3"/>
    <property type="match status" value="1"/>
</dbReference>
<dbReference type="CDD" id="cd00038">
    <property type="entry name" value="CAP_ED"/>
    <property type="match status" value="1"/>
</dbReference>
<evidence type="ECO:0000259" key="1">
    <source>
        <dbReference type="PROSITE" id="PS50042"/>
    </source>
</evidence>
<dbReference type="RefSeq" id="WP_194706013.1">
    <property type="nucleotide sequence ID" value="NZ_JADKPN010000002.1"/>
</dbReference>
<name>A0A930V8G4_9ACTN</name>